<proteinExistence type="evidence at transcript level"/>
<dbReference type="AlphaFoldDB" id="B8LNJ4"/>
<evidence type="ECO:0000313" key="1">
    <source>
        <dbReference type="EMBL" id="ABR17224.1"/>
    </source>
</evidence>
<reference evidence="1" key="1">
    <citation type="submission" date="2007-06" db="EMBL/GenBank/DDBJ databases">
        <title>Full length cDNA sequences from Sitka Spruce (Picea sitchensis).</title>
        <authorList>
            <person name="Ralph S.G."/>
            <person name="Chun H.E."/>
            <person name="Liao N."/>
            <person name="Ali J."/>
            <person name="Reid K."/>
            <person name="Kolosova N."/>
            <person name="Cooper N."/>
            <person name="Cullis C."/>
            <person name="Jancsik S."/>
            <person name="Moore R."/>
            <person name="Mayo M."/>
            <person name="Wagner S."/>
            <person name="Holt R.A."/>
            <person name="Jones S.J.M."/>
            <person name="Marra M.A."/>
            <person name="Ritland C.E."/>
            <person name="Ritland K."/>
            <person name="Bohlmann J."/>
        </authorList>
    </citation>
    <scope>NUCLEOTIDE SEQUENCE</scope>
    <source>
        <tissue evidence="1">Green portion of the leader tissue</tissue>
    </source>
</reference>
<name>B8LNJ4_PICSI</name>
<dbReference type="EMBL" id="EF677400">
    <property type="protein sequence ID" value="ABR17224.1"/>
    <property type="molecule type" value="mRNA"/>
</dbReference>
<sequence>MVLTSSLPIYVLNTVTTSSLPRKQLVEVLLDSFVGDSRTVMISYIYPNAGPLNLHSDMHIGLRDFQRETKGFVTLLPMPSVSLIIIIMKL</sequence>
<accession>B8LNJ4</accession>
<protein>
    <submittedName>
        <fullName evidence="1">Uncharacterized protein</fullName>
    </submittedName>
</protein>
<organism evidence="1">
    <name type="scientific">Picea sitchensis</name>
    <name type="common">Sitka spruce</name>
    <name type="synonym">Pinus sitchensis</name>
    <dbReference type="NCBI Taxonomy" id="3332"/>
    <lineage>
        <taxon>Eukaryota</taxon>
        <taxon>Viridiplantae</taxon>
        <taxon>Streptophyta</taxon>
        <taxon>Embryophyta</taxon>
        <taxon>Tracheophyta</taxon>
        <taxon>Spermatophyta</taxon>
        <taxon>Pinopsida</taxon>
        <taxon>Pinidae</taxon>
        <taxon>Conifers I</taxon>
        <taxon>Pinales</taxon>
        <taxon>Pinaceae</taxon>
        <taxon>Picea</taxon>
    </lineage>
</organism>